<feature type="transmembrane region" description="Helical" evidence="2">
    <location>
        <begin position="96"/>
        <end position="125"/>
    </location>
</feature>
<accession>A0AAE0C0J3</accession>
<dbReference type="GO" id="GO:0009941">
    <property type="term" value="C:chloroplast envelope"/>
    <property type="evidence" value="ECO:0007669"/>
    <property type="project" value="TreeGrafter"/>
</dbReference>
<sequence>MAAANRKVLRAIEKLGSKVTLGDVILAIPDFQGGAADLRREILVAAEQAGAHLETQTNGEILYIFPARAWARILTRNTASATSNFLQRIATTAWRLVRVAFGLFLFGSIIIVVAAIAVIAILVLMQANGGGRGGGRGGPILPVTHHYGGGGGGGPFYHHHRSDNWLLGHLLMRDMFWLMYWNEPERRRWRQAQTAQGARYDQLRIAGKPGGGGGGGGPNDDPWSPGGGGGGGPGGDQESKDWWEELSDDEGEEDKKEGFLEAIFAFVFGRGDPNLTFDGRKWRAISCLLRANHGAVYAEQVAPFLDSCLLVPSTVASRWWLPRPLRSKAKNEDATHDASSMHEGYMLEVLTRYGGHAESSDDGRLVYVFPHMQTTVLQGDEPSSSSAAARAPTPPVVPAPVAPPIYERQWALLPGGTHQNSVILLGMWHLQLQHSPAVTMLLLTSPHMRCMPTWRLLWGCSVMVGAAFYP</sequence>
<dbReference type="EMBL" id="LGRX02030801">
    <property type="protein sequence ID" value="KAK3245285.1"/>
    <property type="molecule type" value="Genomic_DNA"/>
</dbReference>
<keyword evidence="2" id="KW-0812">Transmembrane</keyword>
<feature type="compositionally biased region" description="Gly residues" evidence="1">
    <location>
        <begin position="225"/>
        <end position="235"/>
    </location>
</feature>
<dbReference type="Proteomes" id="UP001190700">
    <property type="component" value="Unassembled WGS sequence"/>
</dbReference>
<keyword evidence="4" id="KW-1185">Reference proteome</keyword>
<protein>
    <submittedName>
        <fullName evidence="3">Uncharacterized protein</fullName>
    </submittedName>
</protein>
<dbReference type="InterPro" id="IPR044200">
    <property type="entry name" value="At5g03900-like"/>
</dbReference>
<proteinExistence type="predicted"/>
<comment type="caution">
    <text evidence="3">The sequence shown here is derived from an EMBL/GenBank/DDBJ whole genome shotgun (WGS) entry which is preliminary data.</text>
</comment>
<dbReference type="PANTHER" id="PTHR47380">
    <property type="entry name" value="OS02G0533000 PROTEIN"/>
    <property type="match status" value="1"/>
</dbReference>
<evidence type="ECO:0000313" key="3">
    <source>
        <dbReference type="EMBL" id="KAK3245285.1"/>
    </source>
</evidence>
<reference evidence="3 4" key="1">
    <citation type="journal article" date="2015" name="Genome Biol. Evol.">
        <title>Comparative Genomics of a Bacterivorous Green Alga Reveals Evolutionary Causalities and Consequences of Phago-Mixotrophic Mode of Nutrition.</title>
        <authorList>
            <person name="Burns J.A."/>
            <person name="Paasch A."/>
            <person name="Narechania A."/>
            <person name="Kim E."/>
        </authorList>
    </citation>
    <scope>NUCLEOTIDE SEQUENCE [LARGE SCALE GENOMIC DNA]</scope>
    <source>
        <strain evidence="3 4">PLY_AMNH</strain>
    </source>
</reference>
<dbReference type="PANTHER" id="PTHR47380:SF4">
    <property type="entry name" value="OS02G0533000 PROTEIN"/>
    <property type="match status" value="1"/>
</dbReference>
<dbReference type="AlphaFoldDB" id="A0AAE0C0J3"/>
<feature type="compositionally biased region" description="Gly residues" evidence="1">
    <location>
        <begin position="208"/>
        <end position="218"/>
    </location>
</feature>
<evidence type="ECO:0000256" key="2">
    <source>
        <dbReference type="SAM" id="Phobius"/>
    </source>
</evidence>
<evidence type="ECO:0000256" key="1">
    <source>
        <dbReference type="SAM" id="MobiDB-lite"/>
    </source>
</evidence>
<name>A0AAE0C0J3_9CHLO</name>
<evidence type="ECO:0000313" key="4">
    <source>
        <dbReference type="Proteomes" id="UP001190700"/>
    </source>
</evidence>
<gene>
    <name evidence="3" type="ORF">CYMTET_45137</name>
</gene>
<feature type="region of interest" description="Disordered" evidence="1">
    <location>
        <begin position="204"/>
        <end position="254"/>
    </location>
</feature>
<keyword evidence="2" id="KW-1133">Transmembrane helix</keyword>
<keyword evidence="2" id="KW-0472">Membrane</keyword>
<organism evidence="3 4">
    <name type="scientific">Cymbomonas tetramitiformis</name>
    <dbReference type="NCBI Taxonomy" id="36881"/>
    <lineage>
        <taxon>Eukaryota</taxon>
        <taxon>Viridiplantae</taxon>
        <taxon>Chlorophyta</taxon>
        <taxon>Pyramimonadophyceae</taxon>
        <taxon>Pyramimonadales</taxon>
        <taxon>Pyramimonadaceae</taxon>
        <taxon>Cymbomonas</taxon>
    </lineage>
</organism>